<organism evidence="1 2">
    <name type="scientific">Aspergillus novofumigatus (strain IBT 16806)</name>
    <dbReference type="NCBI Taxonomy" id="1392255"/>
    <lineage>
        <taxon>Eukaryota</taxon>
        <taxon>Fungi</taxon>
        <taxon>Dikarya</taxon>
        <taxon>Ascomycota</taxon>
        <taxon>Pezizomycotina</taxon>
        <taxon>Eurotiomycetes</taxon>
        <taxon>Eurotiomycetidae</taxon>
        <taxon>Eurotiales</taxon>
        <taxon>Aspergillaceae</taxon>
        <taxon>Aspergillus</taxon>
        <taxon>Aspergillus subgen. Fumigati</taxon>
    </lineage>
</organism>
<protein>
    <submittedName>
        <fullName evidence="1">Uncharacterized protein</fullName>
    </submittedName>
</protein>
<dbReference type="Proteomes" id="UP000234474">
    <property type="component" value="Unassembled WGS sequence"/>
</dbReference>
<evidence type="ECO:0000313" key="1">
    <source>
        <dbReference type="EMBL" id="PKX98626.1"/>
    </source>
</evidence>
<dbReference type="RefSeq" id="XP_024687221.1">
    <property type="nucleotide sequence ID" value="XM_024821425.1"/>
</dbReference>
<accession>A0A2I1CLY9</accession>
<sequence length="184" mass="20299">MMYMHTAMYVCMTEPEDGQVPEARDSPVLFRTPVWRTAGSDLHGVNQQCNQVESSLALLMLPRLVVLVRGSCSGVTSILPHGLRLPEGEAGMLSFNLRSLLTSTTAITTTTVFAILTLFDAIATQLTRISWDANVFGKMHIHQVASLAAYRLIAHQREKCGYCLTKIFIWVSGLRNKTCAAIGR</sequence>
<gene>
    <name evidence="1" type="ORF">P174DRAFT_23870</name>
</gene>
<comment type="caution">
    <text evidence="1">The sequence shown here is derived from an EMBL/GenBank/DDBJ whole genome shotgun (WGS) entry which is preliminary data.</text>
</comment>
<dbReference type="AlphaFoldDB" id="A0A2I1CLY9"/>
<reference evidence="2" key="1">
    <citation type="journal article" date="2018" name="Proc. Natl. Acad. Sci. U.S.A.">
        <title>Linking secondary metabolites to gene clusters through genome sequencing of six diverse Aspergillus species.</title>
        <authorList>
            <person name="Kaerboelling I."/>
            <person name="Vesth T.C."/>
            <person name="Frisvad J.C."/>
            <person name="Nybo J.L."/>
            <person name="Theobald S."/>
            <person name="Kuo A."/>
            <person name="Bowyer P."/>
            <person name="Matsuda Y."/>
            <person name="Mondo S."/>
            <person name="Lyhne E.K."/>
            <person name="Kogle M.E."/>
            <person name="Clum A."/>
            <person name="Lipzen A."/>
            <person name="Salamov A."/>
            <person name="Ngan C.Y."/>
            <person name="Daum C."/>
            <person name="Chiniquy J."/>
            <person name="Barry K."/>
            <person name="LaButti K."/>
            <person name="Haridas S."/>
            <person name="Simmons B.A."/>
            <person name="Magnuson J.K."/>
            <person name="Mortensen U.H."/>
            <person name="Larsen T.O."/>
            <person name="Grigoriev I.V."/>
            <person name="Baker S.E."/>
            <person name="Andersen M.R."/>
        </authorList>
    </citation>
    <scope>NUCLEOTIDE SEQUENCE [LARGE SCALE GENOMIC DNA]</scope>
    <source>
        <strain evidence="2">IBT 16806</strain>
    </source>
</reference>
<dbReference type="GeneID" id="36528751"/>
<keyword evidence="2" id="KW-1185">Reference proteome</keyword>
<dbReference type="VEuPathDB" id="FungiDB:P174DRAFT_23870"/>
<name>A0A2I1CLY9_ASPN1</name>
<dbReference type="EMBL" id="MSZS01000001">
    <property type="protein sequence ID" value="PKX98626.1"/>
    <property type="molecule type" value="Genomic_DNA"/>
</dbReference>
<proteinExistence type="predicted"/>
<evidence type="ECO:0000313" key="2">
    <source>
        <dbReference type="Proteomes" id="UP000234474"/>
    </source>
</evidence>